<proteinExistence type="predicted"/>
<feature type="chain" id="PRO_5039145170" description="SLH domain-containing protein" evidence="1">
    <location>
        <begin position="27"/>
        <end position="1017"/>
    </location>
</feature>
<dbReference type="SMART" id="SM00089">
    <property type="entry name" value="PKD"/>
    <property type="match status" value="5"/>
</dbReference>
<dbReference type="InterPro" id="IPR022409">
    <property type="entry name" value="PKD/Chitinase_dom"/>
</dbReference>
<protein>
    <recommendedName>
        <fullName evidence="2">SLH domain-containing protein</fullName>
    </recommendedName>
</protein>
<dbReference type="EMBL" id="SMRT01000010">
    <property type="protein sequence ID" value="TDF95427.1"/>
    <property type="molecule type" value="Genomic_DNA"/>
</dbReference>
<feature type="domain" description="SLH" evidence="2">
    <location>
        <begin position="29"/>
        <end position="92"/>
    </location>
</feature>
<evidence type="ECO:0000313" key="3">
    <source>
        <dbReference type="EMBL" id="TDF95427.1"/>
    </source>
</evidence>
<accession>A0A4R5KLI3</accession>
<feature type="signal peptide" evidence="1">
    <location>
        <begin position="1"/>
        <end position="26"/>
    </location>
</feature>
<dbReference type="GO" id="GO:0005509">
    <property type="term" value="F:calcium ion binding"/>
    <property type="evidence" value="ECO:0007669"/>
    <property type="project" value="InterPro"/>
</dbReference>
<keyword evidence="4" id="KW-1185">Reference proteome</keyword>
<dbReference type="Pfam" id="PF05345">
    <property type="entry name" value="He_PIG"/>
    <property type="match status" value="5"/>
</dbReference>
<dbReference type="GO" id="GO:0016020">
    <property type="term" value="C:membrane"/>
    <property type="evidence" value="ECO:0007669"/>
    <property type="project" value="InterPro"/>
</dbReference>
<comment type="caution">
    <text evidence="3">The sequence shown here is derived from an EMBL/GenBank/DDBJ whole genome shotgun (WGS) entry which is preliminary data.</text>
</comment>
<dbReference type="InterPro" id="IPR015919">
    <property type="entry name" value="Cadherin-like_sf"/>
</dbReference>
<dbReference type="PANTHER" id="PTHR37494:SF1">
    <property type="entry name" value="STAPHYLOCOCCUS AUREUS SURFACE PROTEIN A"/>
    <property type="match status" value="1"/>
</dbReference>
<dbReference type="RefSeq" id="WP_133231432.1">
    <property type="nucleotide sequence ID" value="NZ_SMRT01000010.1"/>
</dbReference>
<gene>
    <name evidence="3" type="ORF">E1757_20155</name>
</gene>
<dbReference type="SUPFAM" id="SSF49313">
    <property type="entry name" value="Cadherin-like"/>
    <property type="match status" value="5"/>
</dbReference>
<feature type="domain" description="SLH" evidence="2">
    <location>
        <begin position="93"/>
        <end position="149"/>
    </location>
</feature>
<dbReference type="InterPro" id="IPR001119">
    <property type="entry name" value="SLH_dom"/>
</dbReference>
<dbReference type="InterPro" id="IPR013783">
    <property type="entry name" value="Ig-like_fold"/>
</dbReference>
<sequence length="1017" mass="105169">MVYLIRRALVVTLSMCLILASFHAVLAEVKEEIPADLKSSWASNVLQEWWANEWIRGYPDETFRPDTNISRAEFITLVNRVLGLSVHADISFPDLHPGDWTYGQIAIALHAGYVKGYEDGTVRPNSAVSREEVAFMVNTLLQLDLGGNDVSKFKDAAGFAGWSKASIGALAVEGILTGYPDGMFRPENKITRAEAVVVLNNAMQYAKKVRTKTYDKTGVYGTASGVPSIVGSVTAASSGITLQNMLILGDFIIDGADVDGNVTLQNVIVRGKTYVYSGVSRVSIVDSSLDSLQVCMKNGSVRIAAEGRTDIHRTALCSSAALEERLSTGGGFHEVSLAKEMPRGSVAELMGAFESVAVDASGVKLQLEQGTFQTVTYGSDSGGSNGAVGKDATISHLVLDSVVSISGLGTIDTATLNSGAAGSSFERKPGKIDGSQASSIVVLPGDGGGGVKVKVPSDTTPPKFWPTYPKWAAESETTVQVLSKADEQGRLYAIAVLPNEPSPTADQVKAGKNSSGGNAISFSQSPFAANDEIVLQLIGLTAGTDYDLYVVAEDSSGNIQSSPTKGSVKTSGVAPLKFVTTSLPSGKVGAAYTALTIETSGGIGTRTYSLKSGSLPVGMAFSSMGIFSGTPTTAGTYSFTLRVSDNQGASAEQAFSVVIDPPEPLKFVTTSLPSGKVGVAYTALTIETSGGIGTRTYSLKGGSLPVGMAFSSMGIFSGTPTTAGTYSFILRVSDSQSASAEQAFSVVIDPPEPLKFVTTSLPSGKAGVAYAALTIETSGGIGTRTYSLKGGLLPVGMAFSSMGIFSGTPTTAGTYSFILRVSDNQGASAEQAFSVVIDPPEPLKFVTTSLPSGKAGVAYAALTIETSGGIGTRTYSLKGGFLPVGMAFSSMGIFSGTPTTPGTYSFTLRVSDNQGASAEQALSVVIDPPEPLKFVTTSLPSGKAGVAYTALTIETSGGIGTRTYSLLGGSLPVGIAFSSTGIFSGTPTTAGTYSFTLRVSDSQGASTSQSFTFVVNP</sequence>
<keyword evidence="1" id="KW-0732">Signal</keyword>
<organism evidence="3 4">
    <name type="scientific">Paenibacillus piri</name>
    <dbReference type="NCBI Taxonomy" id="2547395"/>
    <lineage>
        <taxon>Bacteria</taxon>
        <taxon>Bacillati</taxon>
        <taxon>Bacillota</taxon>
        <taxon>Bacilli</taxon>
        <taxon>Bacillales</taxon>
        <taxon>Paenibacillaceae</taxon>
        <taxon>Paenibacillus</taxon>
    </lineage>
</organism>
<dbReference type="PROSITE" id="PS51272">
    <property type="entry name" value="SLH"/>
    <property type="match status" value="3"/>
</dbReference>
<feature type="domain" description="SLH" evidence="2">
    <location>
        <begin position="150"/>
        <end position="213"/>
    </location>
</feature>
<dbReference type="PANTHER" id="PTHR37494">
    <property type="entry name" value="HEMAGGLUTININ"/>
    <property type="match status" value="1"/>
</dbReference>
<dbReference type="Pfam" id="PF00395">
    <property type="entry name" value="SLH"/>
    <property type="match status" value="3"/>
</dbReference>
<evidence type="ECO:0000256" key="1">
    <source>
        <dbReference type="SAM" id="SignalP"/>
    </source>
</evidence>
<dbReference type="AlphaFoldDB" id="A0A4R5KLI3"/>
<name>A0A4R5KLI3_9BACL</name>
<reference evidence="3 4" key="1">
    <citation type="submission" date="2019-03" db="EMBL/GenBank/DDBJ databases">
        <title>This is whole genome sequence of Paenibacillus sp MS74 strain.</title>
        <authorList>
            <person name="Trinh H.N."/>
        </authorList>
    </citation>
    <scope>NUCLEOTIDE SEQUENCE [LARGE SCALE GENOMIC DNA]</scope>
    <source>
        <strain evidence="3 4">MS74</strain>
    </source>
</reference>
<dbReference type="OrthoDB" id="185675at2"/>
<evidence type="ECO:0000259" key="2">
    <source>
        <dbReference type="PROSITE" id="PS51272"/>
    </source>
</evidence>
<dbReference type="Proteomes" id="UP000295636">
    <property type="component" value="Unassembled WGS sequence"/>
</dbReference>
<dbReference type="Gene3D" id="2.60.40.10">
    <property type="entry name" value="Immunoglobulins"/>
    <property type="match status" value="5"/>
</dbReference>
<evidence type="ECO:0000313" key="4">
    <source>
        <dbReference type="Proteomes" id="UP000295636"/>
    </source>
</evidence>